<protein>
    <submittedName>
        <fullName evidence="1">Uncharacterized protein</fullName>
    </submittedName>
</protein>
<sequence>MSFLPRMTNLIPSTPSSAPQEAMIASQKAHIDELVQRTRTLDNTVKRLQEQLSNSNVKWQAERKEWADGCDSLMACHRIAHLRTNVLLAQERVALAHERDLTRRERVAVIQRDYNLILFKAREKELEIEADKLREELSGATDRNVALVAELRDKLAEGMRELKEKAALLRDAERVREEAEEQTTRVRTEQAALQAQLSSAHTNVERLTLRFEDAQTAIAEKERVNNDLQQEKANLKVQVEKWKSLDDRGGAEVEKLHKERATLESQVKRLESRLTEEEDKVSAHEKTIQKDLKKVEKLQQALEEQARIAEEAKAAAEAIQHGDAGDAKMNKRLQKLMAALEAQTDKTAKAEEEAALLEEQLRHYKDELGQGNHPDPEAGRPGSRSRMRSGRGPDEDETRDSVHSEPLPAAGDPSKAASVGESDEDNKKVAQKPVKGKGRQRSKPPTSDRNRKRKAPPDDGGTETVDTASEKEKAIKETRSKTRKNQPTAKESQQPIAVDVDPDDAAVHKKKRMRKLNVNIFASAKPDSLDWANQFNLGGGDLAIPTELSPVKVPTRSLAGRSVSTSFR</sequence>
<comment type="caution">
    <text evidence="1">The sequence shown here is derived from an EMBL/GenBank/DDBJ whole genome shotgun (WGS) entry which is preliminary data.</text>
</comment>
<organism evidence="1 2">
    <name type="scientific">Russula earlei</name>
    <dbReference type="NCBI Taxonomy" id="71964"/>
    <lineage>
        <taxon>Eukaryota</taxon>
        <taxon>Fungi</taxon>
        <taxon>Dikarya</taxon>
        <taxon>Basidiomycota</taxon>
        <taxon>Agaricomycotina</taxon>
        <taxon>Agaricomycetes</taxon>
        <taxon>Russulales</taxon>
        <taxon>Russulaceae</taxon>
        <taxon>Russula</taxon>
    </lineage>
</organism>
<proteinExistence type="predicted"/>
<dbReference type="Proteomes" id="UP001207468">
    <property type="component" value="Unassembled WGS sequence"/>
</dbReference>
<name>A0ACC0U1Z0_9AGAM</name>
<accession>A0ACC0U1Z0</accession>
<dbReference type="EMBL" id="JAGFNK010000243">
    <property type="protein sequence ID" value="KAI9455997.1"/>
    <property type="molecule type" value="Genomic_DNA"/>
</dbReference>
<reference evidence="1" key="1">
    <citation type="submission" date="2021-03" db="EMBL/GenBank/DDBJ databases">
        <title>Evolutionary priming and transition to the ectomycorrhizal habit in an iconic lineage of mushroom-forming fungi: is preadaptation a requirement?</title>
        <authorList>
            <consortium name="DOE Joint Genome Institute"/>
            <person name="Looney B.P."/>
            <person name="Miyauchi S."/>
            <person name="Morin E."/>
            <person name="Drula E."/>
            <person name="Courty P.E."/>
            <person name="Chicoki N."/>
            <person name="Fauchery L."/>
            <person name="Kohler A."/>
            <person name="Kuo A."/>
            <person name="LaButti K."/>
            <person name="Pangilinan J."/>
            <person name="Lipzen A."/>
            <person name="Riley R."/>
            <person name="Andreopoulos W."/>
            <person name="He G."/>
            <person name="Johnson J."/>
            <person name="Barry K.W."/>
            <person name="Grigoriev I.V."/>
            <person name="Nagy L."/>
            <person name="Hibbett D."/>
            <person name="Henrissat B."/>
            <person name="Matheny P.B."/>
            <person name="Labbe J."/>
            <person name="Martin A.F."/>
        </authorList>
    </citation>
    <scope>NUCLEOTIDE SEQUENCE</scope>
    <source>
        <strain evidence="1">BPL698</strain>
    </source>
</reference>
<evidence type="ECO:0000313" key="2">
    <source>
        <dbReference type="Proteomes" id="UP001207468"/>
    </source>
</evidence>
<gene>
    <name evidence="1" type="ORF">F5148DRAFT_1151402</name>
</gene>
<keyword evidence="2" id="KW-1185">Reference proteome</keyword>
<evidence type="ECO:0000313" key="1">
    <source>
        <dbReference type="EMBL" id="KAI9455997.1"/>
    </source>
</evidence>